<dbReference type="AlphaFoldDB" id="A0A1D3CWL2"/>
<accession>A0A1D3CWL2</accession>
<proteinExistence type="predicted"/>
<protein>
    <submittedName>
        <fullName evidence="1">Uncharacterized protein</fullName>
    </submittedName>
</protein>
<comment type="caution">
    <text evidence="1">The sequence shown here is derived from an EMBL/GenBank/DDBJ whole genome shotgun (WGS) entry which is preliminary data.</text>
</comment>
<dbReference type="EMBL" id="JROU02001683">
    <property type="protein sequence ID" value="OEH75590.1"/>
    <property type="molecule type" value="Genomic_DNA"/>
</dbReference>
<organism evidence="1 2">
    <name type="scientific">Cyclospora cayetanensis</name>
    <dbReference type="NCBI Taxonomy" id="88456"/>
    <lineage>
        <taxon>Eukaryota</taxon>
        <taxon>Sar</taxon>
        <taxon>Alveolata</taxon>
        <taxon>Apicomplexa</taxon>
        <taxon>Conoidasida</taxon>
        <taxon>Coccidia</taxon>
        <taxon>Eucoccidiorida</taxon>
        <taxon>Eimeriorina</taxon>
        <taxon>Eimeriidae</taxon>
        <taxon>Cyclospora</taxon>
    </lineage>
</organism>
<gene>
    <name evidence="1" type="ORF">cyc_05310</name>
</gene>
<dbReference type="Proteomes" id="UP000095192">
    <property type="component" value="Unassembled WGS sequence"/>
</dbReference>
<name>A0A1D3CWL2_9EIME</name>
<dbReference type="VEuPathDB" id="ToxoDB:cyc_05310"/>
<keyword evidence="2" id="KW-1185">Reference proteome</keyword>
<dbReference type="InParanoid" id="A0A1D3CWL2"/>
<reference evidence="1 2" key="1">
    <citation type="journal article" date="2016" name="BMC Genomics">
        <title>Comparative genomics reveals Cyclospora cayetanensis possesses coccidia-like metabolism and invasion components but unique surface antigens.</title>
        <authorList>
            <person name="Liu S."/>
            <person name="Wang L."/>
            <person name="Zheng H."/>
            <person name="Xu Z."/>
            <person name="Roellig D.M."/>
            <person name="Li N."/>
            <person name="Frace M.A."/>
            <person name="Tang K."/>
            <person name="Arrowood M.J."/>
            <person name="Moss D.M."/>
            <person name="Zhang L."/>
            <person name="Feng Y."/>
            <person name="Xiao L."/>
        </authorList>
    </citation>
    <scope>NUCLEOTIDE SEQUENCE [LARGE SCALE GENOMIC DNA]</scope>
    <source>
        <strain evidence="1 2">CHN_HEN01</strain>
    </source>
</reference>
<sequence length="104" mass="11555">MDVLDDSTTIIRMGPQTISDYNVGAKSLYSPTDEAEEFRCRLSELPCLICQESEVQVLEKQRRRDAPAETRNIREAASDNTRTIGVNESLDACLPHSTAIAAVR</sequence>
<evidence type="ECO:0000313" key="1">
    <source>
        <dbReference type="EMBL" id="OEH75590.1"/>
    </source>
</evidence>
<evidence type="ECO:0000313" key="2">
    <source>
        <dbReference type="Proteomes" id="UP000095192"/>
    </source>
</evidence>